<organism evidence="2 3">
    <name type="scientific">Bradyrhizobium forestalis</name>
    <dbReference type="NCBI Taxonomy" id="1419263"/>
    <lineage>
        <taxon>Bacteria</taxon>
        <taxon>Pseudomonadati</taxon>
        <taxon>Pseudomonadota</taxon>
        <taxon>Alphaproteobacteria</taxon>
        <taxon>Hyphomicrobiales</taxon>
        <taxon>Nitrobacteraceae</taxon>
        <taxon>Bradyrhizobium</taxon>
    </lineage>
</organism>
<evidence type="ECO:0000313" key="3">
    <source>
        <dbReference type="Proteomes" id="UP000231194"/>
    </source>
</evidence>
<dbReference type="Pfam" id="PF12680">
    <property type="entry name" value="SnoaL_2"/>
    <property type="match status" value="1"/>
</dbReference>
<reference evidence="2 3" key="1">
    <citation type="submission" date="2017-11" db="EMBL/GenBank/DDBJ databases">
        <title>Bradyrhizobium forestalis sp. nov., an efficient nitrogen-fixing bacterium isolated from nodules of forest legume species in the Amazon.</title>
        <authorList>
            <person name="Costa E.M."/>
            <person name="Guimaraes A."/>
            <person name="Carvalho T.S."/>
            <person name="Rodrigues T.L."/>
            <person name="Ribeiro P.R.A."/>
            <person name="Lebbe L."/>
            <person name="Willems A."/>
            <person name="Moreira F.M.S."/>
        </authorList>
    </citation>
    <scope>NUCLEOTIDE SEQUENCE [LARGE SCALE GENOMIC DNA]</scope>
    <source>
        <strain evidence="2 3">INPA54B</strain>
    </source>
</reference>
<dbReference type="Proteomes" id="UP000231194">
    <property type="component" value="Unassembled WGS sequence"/>
</dbReference>
<protein>
    <submittedName>
        <fullName evidence="2">Ketosteroid isomerase</fullName>
    </submittedName>
</protein>
<proteinExistence type="predicted"/>
<accession>A0A2M8QZF6</accession>
<evidence type="ECO:0000259" key="1">
    <source>
        <dbReference type="Pfam" id="PF12680"/>
    </source>
</evidence>
<dbReference type="EMBL" id="PGVG01000045">
    <property type="protein sequence ID" value="PJG50949.1"/>
    <property type="molecule type" value="Genomic_DNA"/>
</dbReference>
<dbReference type="AlphaFoldDB" id="A0A2M8QZF6"/>
<dbReference type="InterPro" id="IPR037401">
    <property type="entry name" value="SnoaL-like"/>
</dbReference>
<dbReference type="InterPro" id="IPR032710">
    <property type="entry name" value="NTF2-like_dom_sf"/>
</dbReference>
<name>A0A2M8QZF6_9BRAD</name>
<sequence>MTEHSLWRFSRALHRAINDRDFRDIEALIDEDVEWALYGPIDMFPFFGARQGRDAVLDVIRQLADNFHVRRFDRESIMLGVDSAASMLRYSLTALDSNKPISLRVAQFAQFKAGKLVSMRVLIDTFDLVEQALGRAIHLP</sequence>
<dbReference type="OrthoDB" id="8246033at2"/>
<dbReference type="SUPFAM" id="SSF54427">
    <property type="entry name" value="NTF2-like"/>
    <property type="match status" value="1"/>
</dbReference>
<dbReference type="GO" id="GO:0016853">
    <property type="term" value="F:isomerase activity"/>
    <property type="evidence" value="ECO:0007669"/>
    <property type="project" value="UniProtKB-KW"/>
</dbReference>
<keyword evidence="2" id="KW-0413">Isomerase</keyword>
<gene>
    <name evidence="2" type="ORF">CVM73_33280</name>
</gene>
<evidence type="ECO:0000313" key="2">
    <source>
        <dbReference type="EMBL" id="PJG50949.1"/>
    </source>
</evidence>
<dbReference type="Gene3D" id="3.10.450.50">
    <property type="match status" value="1"/>
</dbReference>
<comment type="caution">
    <text evidence="2">The sequence shown here is derived from an EMBL/GenBank/DDBJ whole genome shotgun (WGS) entry which is preliminary data.</text>
</comment>
<keyword evidence="3" id="KW-1185">Reference proteome</keyword>
<dbReference type="RefSeq" id="WP_100235978.1">
    <property type="nucleotide sequence ID" value="NZ_PGVG01000045.1"/>
</dbReference>
<feature type="domain" description="SnoaL-like" evidence="1">
    <location>
        <begin position="11"/>
        <end position="118"/>
    </location>
</feature>